<keyword evidence="6 10" id="KW-0812">Transmembrane</keyword>
<dbReference type="GO" id="GO:0009279">
    <property type="term" value="C:cell outer membrane"/>
    <property type="evidence" value="ECO:0007669"/>
    <property type="project" value="UniProtKB-SubCell"/>
</dbReference>
<comment type="subcellular location">
    <subcellularLocation>
        <location evidence="1 10">Cell outer membrane</location>
        <topology evidence="1 10">Multi-pass membrane protein</topology>
    </subcellularLocation>
</comment>
<dbReference type="SUPFAM" id="SSF141729">
    <property type="entry name" value="FimD N-terminal domain-like"/>
    <property type="match status" value="1"/>
</dbReference>
<dbReference type="PANTHER" id="PTHR30451:SF21">
    <property type="entry name" value="FIMBRIAL USHER DOMAIN-CONTAINING PROTEIN YDET-RELATED"/>
    <property type="match status" value="1"/>
</dbReference>
<evidence type="ECO:0000256" key="3">
    <source>
        <dbReference type="ARBA" id="ARBA00022448"/>
    </source>
</evidence>
<dbReference type="Proteomes" id="UP000044377">
    <property type="component" value="Unassembled WGS sequence"/>
</dbReference>
<dbReference type="PROSITE" id="PS01151">
    <property type="entry name" value="FIMBRIAL_USHER"/>
    <property type="match status" value="1"/>
</dbReference>
<dbReference type="Gene3D" id="3.10.20.410">
    <property type="match status" value="1"/>
</dbReference>
<keyword evidence="8 10" id="KW-0472">Membrane</keyword>
<evidence type="ECO:0000313" key="13">
    <source>
        <dbReference type="EMBL" id="CPR21582.1"/>
    </source>
</evidence>
<evidence type="ECO:0000259" key="12">
    <source>
        <dbReference type="Pfam" id="PF13954"/>
    </source>
</evidence>
<evidence type="ECO:0000256" key="6">
    <source>
        <dbReference type="ARBA" id="ARBA00022692"/>
    </source>
</evidence>
<evidence type="ECO:0000313" key="14">
    <source>
        <dbReference type="Proteomes" id="UP000044377"/>
    </source>
</evidence>
<dbReference type="NCBIfam" id="NF011740">
    <property type="entry name" value="PRK15193.1"/>
    <property type="match status" value="1"/>
</dbReference>
<dbReference type="GO" id="GO:0015473">
    <property type="term" value="F:fimbrial usher porin activity"/>
    <property type="evidence" value="ECO:0007669"/>
    <property type="project" value="InterPro"/>
</dbReference>
<evidence type="ECO:0000256" key="1">
    <source>
        <dbReference type="ARBA" id="ARBA00004571"/>
    </source>
</evidence>
<dbReference type="FunFam" id="2.60.40.2610:FF:000001">
    <property type="entry name" value="Outer membrane fimbrial usher protein"/>
    <property type="match status" value="1"/>
</dbReference>
<evidence type="ECO:0000256" key="9">
    <source>
        <dbReference type="ARBA" id="ARBA00023237"/>
    </source>
</evidence>
<dbReference type="Gene3D" id="2.60.40.2070">
    <property type="match status" value="1"/>
</dbReference>
<dbReference type="InterPro" id="IPR025949">
    <property type="entry name" value="PapC-like_C"/>
</dbReference>
<evidence type="ECO:0000256" key="5">
    <source>
        <dbReference type="ARBA" id="ARBA00022558"/>
    </source>
</evidence>
<dbReference type="NCBIfam" id="NF011745">
    <property type="entry name" value="PRK15198.1"/>
    <property type="match status" value="1"/>
</dbReference>
<dbReference type="Pfam" id="PF13953">
    <property type="entry name" value="PapC_C"/>
    <property type="match status" value="1"/>
</dbReference>
<dbReference type="OrthoDB" id="6554712at2"/>
<dbReference type="Pfam" id="PF00577">
    <property type="entry name" value="Usher"/>
    <property type="match status" value="1"/>
</dbReference>
<evidence type="ECO:0000256" key="4">
    <source>
        <dbReference type="ARBA" id="ARBA00022452"/>
    </source>
</evidence>
<dbReference type="Pfam" id="PF13954">
    <property type="entry name" value="PapC_N"/>
    <property type="match status" value="1"/>
</dbReference>
<feature type="domain" description="PapC N-terminal" evidence="12">
    <location>
        <begin position="34"/>
        <end position="189"/>
    </location>
</feature>
<keyword evidence="14" id="KW-1185">Reference proteome</keyword>
<dbReference type="InterPro" id="IPR000015">
    <property type="entry name" value="Fimb_usher"/>
</dbReference>
<dbReference type="Gene3D" id="2.60.40.2610">
    <property type="entry name" value="Outer membrane usher protein FimD, plug domain"/>
    <property type="match status" value="1"/>
</dbReference>
<evidence type="ECO:0000256" key="2">
    <source>
        <dbReference type="ARBA" id="ARBA00008064"/>
    </source>
</evidence>
<dbReference type="Gene3D" id="2.60.40.3110">
    <property type="match status" value="1"/>
</dbReference>
<evidence type="ECO:0000259" key="11">
    <source>
        <dbReference type="Pfam" id="PF13953"/>
    </source>
</evidence>
<reference evidence="14" key="1">
    <citation type="submission" date="2015-01" db="EMBL/GenBank/DDBJ databases">
        <authorList>
            <person name="Paterson Steve"/>
        </authorList>
    </citation>
    <scope>NUCLEOTIDE SEQUENCE [LARGE SCALE GENOMIC DNA]</scope>
    <source>
        <strain evidence="14">OBR1</strain>
    </source>
</reference>
<proteinExistence type="inferred from homology"/>
<dbReference type="AlphaFoldDB" id="A0A0G4K2W4"/>
<feature type="domain" description="PapC-like C-terminal" evidence="11">
    <location>
        <begin position="793"/>
        <end position="857"/>
    </location>
</feature>
<name>A0A0G4K2W4_9GAMM</name>
<dbReference type="RefSeq" id="WP_048639536.1">
    <property type="nucleotide sequence ID" value="NZ_CGIG01000001.1"/>
</dbReference>
<evidence type="ECO:0000256" key="10">
    <source>
        <dbReference type="RuleBase" id="RU003884"/>
    </source>
</evidence>
<dbReference type="FunFam" id="2.60.40.3110:FF:000001">
    <property type="entry name" value="Putative fimbrial outer membrane usher"/>
    <property type="match status" value="1"/>
</dbReference>
<dbReference type="InterPro" id="IPR042186">
    <property type="entry name" value="FimD_plug_dom"/>
</dbReference>
<evidence type="ECO:0000256" key="7">
    <source>
        <dbReference type="ARBA" id="ARBA00022729"/>
    </source>
</evidence>
<evidence type="ECO:0000256" key="8">
    <source>
        <dbReference type="ARBA" id="ARBA00023136"/>
    </source>
</evidence>
<keyword evidence="9 10" id="KW-0998">Cell outer membrane</keyword>
<dbReference type="STRING" id="1109412.BN1221_04967c"/>
<keyword evidence="4" id="KW-1134">Transmembrane beta strand</keyword>
<accession>A0A0G4K2W4</accession>
<keyword evidence="3 10" id="KW-0813">Transport</keyword>
<dbReference type="InterPro" id="IPR043142">
    <property type="entry name" value="PapC-like_C_sf"/>
</dbReference>
<dbReference type="InterPro" id="IPR018030">
    <property type="entry name" value="Fimbrial_membr_usher_CS"/>
</dbReference>
<sequence>MQSLIPIHCRLNPLYQAIILSIALPFGGASAEEYFNPSFLSNDPSAVADLSRFERGEGQPPGLYRVDIYINDEFATSRDVSFHARPAAAKNAAAPAVDDTGLEACLTRPMLTQLNINVGSIPDIAQAPNDKCIPLAAAIPDASSIFNFELQRLYLSVPQVALTHSGRGYIPPEQWDDGITTALLNYHFTGSNTSGGSTNSNNYFLNLDSGINWKGWRLRDFSTWNYNQQHNVSNSEWQHVSTYLQHAVTPWRSQVTIGDSTTPGEVFDSLGFRGVQLASDDTMLPDSLRGFAPTIRGIAKSNARVTIRQNGYVIYQAYVAPGAFVINDLYPTSSSGDLQVTVTESDNSVNSFTLPYSAVPLLQREGHVKYAVTLAEYRSNLSQQDKPKFAQGTLVWGLPHGTTLYGGSQLSEDYQSAAFGAGQNLGYWGALSLDVTQAHTKLADGSEHDGQSARFLYAKSLNDLGTNFQLLGYRYSTKGFFTLDEASYKNMQGYTIDDSVTDRIVYRDYYDLRHAKKSQMQINISQQLAEGMGSIFFSANRQTYWQSDRSNELWQVGYSGNYNNISYNLTYSYNKSQGLDDSDRMVSFNLSLPLGQWLSPVQNKGIFSNSSNSMYATYNATTDNRHRTVHQAGVSGTLLEDNNLNYSVRQGYGNKNIGYSGGVDLNYQGAYGNSNVGYNYYRDYHQVNYGLNGGIVAHANGITLSQPLGDTNVLIKAPGAEDVKLLNTTGIHTDWRGYAVIPYASVYRANRIALDIDSLKTNTEIDNAVVNVVPTRGALVRADFRARVGGRALITLLQRDGKPVPFGAQVTRTDSDYTGIVGDNGQVFLSGLPNKGSLKVEWGGGAQQQCLVDYALPNGSENQPITYSKAGCQ</sequence>
<gene>
    <name evidence="13" type="ORF">BN1221_04967c</name>
</gene>
<keyword evidence="5 10" id="KW-1029">Fimbrium biogenesis</keyword>
<keyword evidence="7" id="KW-0732">Signal</keyword>
<dbReference type="PANTHER" id="PTHR30451">
    <property type="entry name" value="OUTER MEMBRANE USHER PROTEIN"/>
    <property type="match status" value="1"/>
</dbReference>
<protein>
    <submittedName>
        <fullName evidence="13">Type 1 fimbriae anchoring protein FimD</fullName>
    </submittedName>
</protein>
<dbReference type="GO" id="GO:0009297">
    <property type="term" value="P:pilus assembly"/>
    <property type="evidence" value="ECO:0007669"/>
    <property type="project" value="InterPro"/>
</dbReference>
<comment type="similarity">
    <text evidence="2 10">Belongs to the fimbrial export usher family.</text>
</comment>
<organism evidence="13 14">
    <name type="scientific">Brenneria goodwinii</name>
    <dbReference type="NCBI Taxonomy" id="1109412"/>
    <lineage>
        <taxon>Bacteria</taxon>
        <taxon>Pseudomonadati</taxon>
        <taxon>Pseudomonadota</taxon>
        <taxon>Gammaproteobacteria</taxon>
        <taxon>Enterobacterales</taxon>
        <taxon>Pectobacteriaceae</taxon>
        <taxon>Brenneria</taxon>
    </lineage>
</organism>
<dbReference type="EMBL" id="CGIG01000001">
    <property type="protein sequence ID" value="CPR21582.1"/>
    <property type="molecule type" value="Genomic_DNA"/>
</dbReference>
<dbReference type="InterPro" id="IPR037224">
    <property type="entry name" value="PapC_N_sf"/>
</dbReference>
<dbReference type="InterPro" id="IPR025885">
    <property type="entry name" value="PapC_N"/>
</dbReference>